<evidence type="ECO:0000313" key="3">
    <source>
        <dbReference type="Proteomes" id="UP001501004"/>
    </source>
</evidence>
<dbReference type="Gene3D" id="3.20.20.190">
    <property type="entry name" value="Phosphatidylinositol (PI) phosphodiesterase"/>
    <property type="match status" value="1"/>
</dbReference>
<dbReference type="SUPFAM" id="SSF51695">
    <property type="entry name" value="PLC-like phosphodiesterases"/>
    <property type="match status" value="1"/>
</dbReference>
<comment type="caution">
    <text evidence="2">The sequence shown here is derived from an EMBL/GenBank/DDBJ whole genome shotgun (WGS) entry which is preliminary data.</text>
</comment>
<dbReference type="InterPro" id="IPR017946">
    <property type="entry name" value="PLC-like_Pdiesterase_TIM-brl"/>
</dbReference>
<dbReference type="Proteomes" id="UP001501004">
    <property type="component" value="Unassembled WGS sequence"/>
</dbReference>
<dbReference type="PANTHER" id="PTHR46211">
    <property type="entry name" value="GLYCEROPHOSPHORYL DIESTER PHOSPHODIESTERASE"/>
    <property type="match status" value="1"/>
</dbReference>
<protein>
    <submittedName>
        <fullName evidence="2">Glycerophosphodiester phosphodiesterase family protein</fullName>
    </submittedName>
</protein>
<gene>
    <name evidence="2" type="ORF">GCM10022239_23080</name>
</gene>
<organism evidence="2 3">
    <name type="scientific">Leifsonella bigeumensis</name>
    <dbReference type="NCBI Taxonomy" id="433643"/>
    <lineage>
        <taxon>Bacteria</taxon>
        <taxon>Bacillati</taxon>
        <taxon>Actinomycetota</taxon>
        <taxon>Actinomycetes</taxon>
        <taxon>Micrococcales</taxon>
        <taxon>Microbacteriaceae</taxon>
        <taxon>Leifsonella</taxon>
    </lineage>
</organism>
<name>A0ABP7FTR8_9MICO</name>
<dbReference type="Pfam" id="PF03009">
    <property type="entry name" value="GDPD"/>
    <property type="match status" value="1"/>
</dbReference>
<dbReference type="PROSITE" id="PS51704">
    <property type="entry name" value="GP_PDE"/>
    <property type="match status" value="1"/>
</dbReference>
<dbReference type="InterPro" id="IPR030395">
    <property type="entry name" value="GP_PDE_dom"/>
</dbReference>
<dbReference type="EMBL" id="BAABAE010000003">
    <property type="protein sequence ID" value="GAA3746953.1"/>
    <property type="molecule type" value="Genomic_DNA"/>
</dbReference>
<reference evidence="3" key="1">
    <citation type="journal article" date="2019" name="Int. J. Syst. Evol. Microbiol.">
        <title>The Global Catalogue of Microorganisms (GCM) 10K type strain sequencing project: providing services to taxonomists for standard genome sequencing and annotation.</title>
        <authorList>
            <consortium name="The Broad Institute Genomics Platform"/>
            <consortium name="The Broad Institute Genome Sequencing Center for Infectious Disease"/>
            <person name="Wu L."/>
            <person name="Ma J."/>
        </authorList>
    </citation>
    <scope>NUCLEOTIDE SEQUENCE [LARGE SCALE GENOMIC DNA]</scope>
    <source>
        <strain evidence="3">JCM 16949</strain>
    </source>
</reference>
<keyword evidence="3" id="KW-1185">Reference proteome</keyword>
<evidence type="ECO:0000313" key="2">
    <source>
        <dbReference type="EMBL" id="GAA3746953.1"/>
    </source>
</evidence>
<proteinExistence type="predicted"/>
<sequence length="301" mass="32465">MATAHHPRALTTRRGMIVSVLVLGFVLAIVLNPDASKVEASGWFGGLRSPGEAAFIAGHRGDRTIAPENTMPALQAALDGPMGFVETDIQLTKDRVPVLMHDTWVDRTTNGEGRVGDLTLAQLQALDAGAWFSPEFAGTRVPTLESLLSALQASEAAGAGKKALLEFKGFWTTDEVRIVVDLIRQYAVARLVILSSFDPVTLQHVEEVDGTIPRAIITAKLPSDPVRLARLYGAIAIITSQAAVEADRWVVDRIHRAGLGIILYTLNTKERWSSALDLGVDGIITDRPDRLGTWMSAKVTG</sequence>
<evidence type="ECO:0000259" key="1">
    <source>
        <dbReference type="PROSITE" id="PS51704"/>
    </source>
</evidence>
<dbReference type="PANTHER" id="PTHR46211:SF14">
    <property type="entry name" value="GLYCEROPHOSPHODIESTER PHOSPHODIESTERASE"/>
    <property type="match status" value="1"/>
</dbReference>
<accession>A0ABP7FTR8</accession>
<feature type="domain" description="GP-PDE" evidence="1">
    <location>
        <begin position="54"/>
        <end position="295"/>
    </location>
</feature>